<dbReference type="Pfam" id="PF05721">
    <property type="entry name" value="PhyH"/>
    <property type="match status" value="1"/>
</dbReference>
<gene>
    <name evidence="2" type="ORF">H5P30_01295</name>
</gene>
<keyword evidence="3" id="KW-1185">Reference proteome</keyword>
<dbReference type="SUPFAM" id="SSF51197">
    <property type="entry name" value="Clavaminate synthase-like"/>
    <property type="match status" value="1"/>
</dbReference>
<evidence type="ECO:0000256" key="1">
    <source>
        <dbReference type="ARBA" id="ARBA00001954"/>
    </source>
</evidence>
<proteinExistence type="predicted"/>
<dbReference type="EMBL" id="JACHVA010000018">
    <property type="protein sequence ID" value="MBC2600409.1"/>
    <property type="molecule type" value="Genomic_DNA"/>
</dbReference>
<reference evidence="2 3" key="1">
    <citation type="submission" date="2020-07" db="EMBL/GenBank/DDBJ databases">
        <authorList>
            <person name="Feng X."/>
        </authorList>
    </citation>
    <scope>NUCLEOTIDE SEQUENCE [LARGE SCALE GENOMIC DNA]</scope>
    <source>
        <strain evidence="2 3">JCM14086</strain>
    </source>
</reference>
<comment type="caution">
    <text evidence="2">The sequence shown here is derived from an EMBL/GenBank/DDBJ whole genome shotgun (WGS) entry which is preliminary data.</text>
</comment>
<keyword evidence="2" id="KW-0560">Oxidoreductase</keyword>
<dbReference type="GO" id="GO:0016706">
    <property type="term" value="F:2-oxoglutarate-dependent dioxygenase activity"/>
    <property type="evidence" value="ECO:0007669"/>
    <property type="project" value="UniProtKB-ARBA"/>
</dbReference>
<dbReference type="Proteomes" id="UP000525652">
    <property type="component" value="Unassembled WGS sequence"/>
</dbReference>
<evidence type="ECO:0000313" key="3">
    <source>
        <dbReference type="Proteomes" id="UP000525652"/>
    </source>
</evidence>
<comment type="cofactor">
    <cofactor evidence="1">
        <name>Fe(2+)</name>
        <dbReference type="ChEBI" id="CHEBI:29033"/>
    </cofactor>
</comment>
<dbReference type="GO" id="GO:0005506">
    <property type="term" value="F:iron ion binding"/>
    <property type="evidence" value="ECO:0007669"/>
    <property type="project" value="UniProtKB-ARBA"/>
</dbReference>
<organism evidence="2 3">
    <name type="scientific">Puniceicoccus vermicola</name>
    <dbReference type="NCBI Taxonomy" id="388746"/>
    <lineage>
        <taxon>Bacteria</taxon>
        <taxon>Pseudomonadati</taxon>
        <taxon>Verrucomicrobiota</taxon>
        <taxon>Opitutia</taxon>
        <taxon>Puniceicoccales</taxon>
        <taxon>Puniceicoccaceae</taxon>
        <taxon>Puniceicoccus</taxon>
    </lineage>
</organism>
<accession>A0A7X1E2Z1</accession>
<dbReference type="Gene3D" id="2.60.120.620">
    <property type="entry name" value="q2cbj1_9rhob like domain"/>
    <property type="match status" value="1"/>
</dbReference>
<sequence length="272" mass="31285">MTTTTNPRLTPEEVEHYKTEGYVIPKGKVFADDKFEALSDYFDEKLAAWPKDERPEQMDTPHFADPKLLDWALAPEVVDLVEPLLGPDIILFSTHFICKPQGDGRRVPWHEDSAYWRRMLDPMEVATVWLAIDPSTKKNGCMYVIPRTHNTGKMGFSDYEGVDVTKSVFDTEIVKSQRKDELAVPCELQRNQCSLHDARTQHGSPPNTSDMRRCGWTLRFIPASSKLNEDYHDRHLMYMARGKNLLNQPMADPTKSYAHINELRRQLGVKAH</sequence>
<name>A0A7X1E2Z1_9BACT</name>
<dbReference type="AlphaFoldDB" id="A0A7X1E2Z1"/>
<protein>
    <submittedName>
        <fullName evidence="2">Phytanoyl-CoA dioxygenase family protein</fullName>
    </submittedName>
</protein>
<dbReference type="PANTHER" id="PTHR20883">
    <property type="entry name" value="PHYTANOYL-COA DIOXYGENASE DOMAIN CONTAINING 1"/>
    <property type="match status" value="1"/>
</dbReference>
<dbReference type="PANTHER" id="PTHR20883:SF48">
    <property type="entry name" value="ECTOINE DIOXYGENASE"/>
    <property type="match status" value="1"/>
</dbReference>
<dbReference type="RefSeq" id="WP_185691159.1">
    <property type="nucleotide sequence ID" value="NZ_JACHVA010000018.1"/>
</dbReference>
<dbReference type="InterPro" id="IPR008775">
    <property type="entry name" value="Phytyl_CoA_dOase-like"/>
</dbReference>
<keyword evidence="2" id="KW-0223">Dioxygenase</keyword>
<evidence type="ECO:0000313" key="2">
    <source>
        <dbReference type="EMBL" id="MBC2600409.1"/>
    </source>
</evidence>